<reference evidence="1" key="1">
    <citation type="journal article" date="2023" name="PLoS Negl. Trop. Dis.">
        <title>A genome sequence for Biomphalaria pfeifferi, the major vector snail for the human-infecting parasite Schistosoma mansoni.</title>
        <authorList>
            <person name="Bu L."/>
            <person name="Lu L."/>
            <person name="Laidemitt M.R."/>
            <person name="Zhang S.M."/>
            <person name="Mutuku M."/>
            <person name="Mkoji G."/>
            <person name="Steinauer M."/>
            <person name="Loker E.S."/>
        </authorList>
    </citation>
    <scope>NUCLEOTIDE SEQUENCE</scope>
    <source>
        <strain evidence="1">KasaAsao</strain>
    </source>
</reference>
<dbReference type="Proteomes" id="UP001233172">
    <property type="component" value="Unassembled WGS sequence"/>
</dbReference>
<keyword evidence="2" id="KW-1185">Reference proteome</keyword>
<protein>
    <submittedName>
        <fullName evidence="1">Uncharacterized protein</fullName>
    </submittedName>
</protein>
<proteinExistence type="predicted"/>
<gene>
    <name evidence="1" type="ORF">Bpfe_018318</name>
</gene>
<name>A0AAD8F5N1_BIOPF</name>
<dbReference type="EMBL" id="JASAOG010000096">
    <property type="protein sequence ID" value="KAK0052235.1"/>
    <property type="molecule type" value="Genomic_DNA"/>
</dbReference>
<accession>A0AAD8F5N1</accession>
<evidence type="ECO:0000313" key="2">
    <source>
        <dbReference type="Proteomes" id="UP001233172"/>
    </source>
</evidence>
<evidence type="ECO:0000313" key="1">
    <source>
        <dbReference type="EMBL" id="KAK0052235.1"/>
    </source>
</evidence>
<reference evidence="1" key="2">
    <citation type="submission" date="2023-04" db="EMBL/GenBank/DDBJ databases">
        <authorList>
            <person name="Bu L."/>
            <person name="Lu L."/>
            <person name="Laidemitt M.R."/>
            <person name="Zhang S.M."/>
            <person name="Mutuku M."/>
            <person name="Mkoji G."/>
            <person name="Steinauer M."/>
            <person name="Loker E.S."/>
        </authorList>
    </citation>
    <scope>NUCLEOTIDE SEQUENCE</scope>
    <source>
        <strain evidence="1">KasaAsao</strain>
        <tissue evidence="1">Whole Snail</tissue>
    </source>
</reference>
<organism evidence="1 2">
    <name type="scientific">Biomphalaria pfeifferi</name>
    <name type="common">Bloodfluke planorb</name>
    <name type="synonym">Freshwater snail</name>
    <dbReference type="NCBI Taxonomy" id="112525"/>
    <lineage>
        <taxon>Eukaryota</taxon>
        <taxon>Metazoa</taxon>
        <taxon>Spiralia</taxon>
        <taxon>Lophotrochozoa</taxon>
        <taxon>Mollusca</taxon>
        <taxon>Gastropoda</taxon>
        <taxon>Heterobranchia</taxon>
        <taxon>Euthyneura</taxon>
        <taxon>Panpulmonata</taxon>
        <taxon>Hygrophila</taxon>
        <taxon>Lymnaeoidea</taxon>
        <taxon>Planorbidae</taxon>
        <taxon>Biomphalaria</taxon>
    </lineage>
</organism>
<feature type="non-terminal residue" evidence="1">
    <location>
        <position position="1"/>
    </location>
</feature>
<dbReference type="AlphaFoldDB" id="A0AAD8F5N1"/>
<sequence length="54" mass="6406">NVQKICQLRSLKCWPVYKYEIFLNCTSTLQKKATHLCLDMLLYQGSHRLDIYIA</sequence>
<comment type="caution">
    <text evidence="1">The sequence shown here is derived from an EMBL/GenBank/DDBJ whole genome shotgun (WGS) entry which is preliminary data.</text>
</comment>